<dbReference type="InterPro" id="IPR018790">
    <property type="entry name" value="DUF2358"/>
</dbReference>
<name>A0A7R9F0G9_9NEOP</name>
<evidence type="ECO:0000313" key="2">
    <source>
        <dbReference type="EMBL" id="CAD7444388.1"/>
    </source>
</evidence>
<feature type="compositionally biased region" description="Polar residues" evidence="1">
    <location>
        <begin position="96"/>
        <end position="114"/>
    </location>
</feature>
<proteinExistence type="predicted"/>
<evidence type="ECO:0000256" key="1">
    <source>
        <dbReference type="SAM" id="MobiDB-lite"/>
    </source>
</evidence>
<accession>A0A7R9F0G9</accession>
<dbReference type="Pfam" id="PF10184">
    <property type="entry name" value="DUF2358"/>
    <property type="match status" value="1"/>
</dbReference>
<dbReference type="EMBL" id="OD566625">
    <property type="protein sequence ID" value="CAD7444388.1"/>
    <property type="molecule type" value="Genomic_DNA"/>
</dbReference>
<dbReference type="PANTHER" id="PTHR31094">
    <property type="entry name" value="RIKEN CDNA 2310061I04 GENE"/>
    <property type="match status" value="1"/>
</dbReference>
<sequence length="411" mass="46798">MMLINNFTMSSCLRTVSSKRAPFAHFVSSRKHVGLSCPRRESQNYLKSQFLEEFLSGTSPSVVSRKKVLPGGTYSLWKNQSSVALAFVDRHEPNRAANTPTRRGKCEQTQTNPPSMLAVPVLPSGTFHSYSPLLVNVKALETTSDDIILRKKDTDSNSSTCFDQNGSYFTDFCSLIGESRHSPLFLSEFERQMSVLSEGGPDSPSRANPGLSERPSEEHLFRIKEVLANTLPRLFIQPLDYSIYHHNVVFENNIQGKRTVGIYNYVKQMALLRTVGHLKFAYVRFEILRISMHPEDSSVKVRWRIRGISAFKVFVGFWKYKLWKIKEMFEQQEAWYDGFSTFYVGNDGLIHKHVADKMMPDTDHAVDELKKADLGAKLAMFMGLLSRPSLTELCPFTFKKHPSPPHNNVIQ</sequence>
<feature type="region of interest" description="Disordered" evidence="1">
    <location>
        <begin position="195"/>
        <end position="215"/>
    </location>
</feature>
<dbReference type="AlphaFoldDB" id="A0A7R9F0G9"/>
<gene>
    <name evidence="2" type="ORF">TBIB3V08_LOCUS6768</name>
</gene>
<organism evidence="2">
    <name type="scientific">Timema bartmani</name>
    <dbReference type="NCBI Taxonomy" id="61472"/>
    <lineage>
        <taxon>Eukaryota</taxon>
        <taxon>Metazoa</taxon>
        <taxon>Ecdysozoa</taxon>
        <taxon>Arthropoda</taxon>
        <taxon>Hexapoda</taxon>
        <taxon>Insecta</taxon>
        <taxon>Pterygota</taxon>
        <taxon>Neoptera</taxon>
        <taxon>Polyneoptera</taxon>
        <taxon>Phasmatodea</taxon>
        <taxon>Timematodea</taxon>
        <taxon>Timematoidea</taxon>
        <taxon>Timematidae</taxon>
        <taxon>Timema</taxon>
    </lineage>
</organism>
<reference evidence="2" key="1">
    <citation type="submission" date="2020-11" db="EMBL/GenBank/DDBJ databases">
        <authorList>
            <person name="Tran Van P."/>
        </authorList>
    </citation>
    <scope>NUCLEOTIDE SEQUENCE</scope>
</reference>
<dbReference type="PANTHER" id="PTHR31094:SF2">
    <property type="entry name" value="RIKEN CDNA 2310061I04 GENE"/>
    <property type="match status" value="1"/>
</dbReference>
<protein>
    <submittedName>
        <fullName evidence="2">Uncharacterized protein</fullName>
    </submittedName>
</protein>
<feature type="region of interest" description="Disordered" evidence="1">
    <location>
        <begin position="95"/>
        <end position="114"/>
    </location>
</feature>